<accession>A0A498K7W3</accession>
<evidence type="ECO:0000256" key="7">
    <source>
        <dbReference type="ARBA" id="ARBA00023180"/>
    </source>
</evidence>
<dbReference type="PANTHER" id="PTHR48061">
    <property type="entry name" value="LEUCINE-RICH REPEAT RECEPTOR PROTEIN KINASE EMS1-LIKE-RELATED"/>
    <property type="match status" value="1"/>
</dbReference>
<protein>
    <recommendedName>
        <fullName evidence="10">Leucine-rich repeat-containing N-terminal plant-type domain-containing protein</fullName>
    </recommendedName>
</protein>
<evidence type="ECO:0000256" key="3">
    <source>
        <dbReference type="ARBA" id="ARBA00022729"/>
    </source>
</evidence>
<keyword evidence="3" id="KW-0732">Signal</keyword>
<keyword evidence="7" id="KW-0325">Glycoprotein</keyword>
<dbReference type="Gene3D" id="3.80.10.10">
    <property type="entry name" value="Ribonuclease Inhibitor"/>
    <property type="match status" value="1"/>
</dbReference>
<reference evidence="8 9" key="1">
    <citation type="submission" date="2018-10" db="EMBL/GenBank/DDBJ databases">
        <title>A high-quality apple genome assembly.</title>
        <authorList>
            <person name="Hu J."/>
        </authorList>
    </citation>
    <scope>NUCLEOTIDE SEQUENCE [LARGE SCALE GENOMIC DNA]</scope>
    <source>
        <strain evidence="9">cv. HFTH1</strain>
        <tissue evidence="8">Young leaf</tissue>
    </source>
</reference>
<dbReference type="Pfam" id="PF00560">
    <property type="entry name" value="LRR_1"/>
    <property type="match status" value="1"/>
</dbReference>
<keyword evidence="2" id="KW-0812">Transmembrane</keyword>
<gene>
    <name evidence="8" type="ORF">DVH24_014811</name>
</gene>
<comment type="subcellular location">
    <subcellularLocation>
        <location evidence="1">Membrane</location>
        <topology evidence="1">Single-pass type I membrane protein</topology>
    </subcellularLocation>
</comment>
<dbReference type="AlphaFoldDB" id="A0A498K7W3"/>
<dbReference type="GO" id="GO:0016020">
    <property type="term" value="C:membrane"/>
    <property type="evidence" value="ECO:0007669"/>
    <property type="project" value="UniProtKB-SubCell"/>
</dbReference>
<dbReference type="InterPro" id="IPR046956">
    <property type="entry name" value="RLP23-like"/>
</dbReference>
<keyword evidence="4" id="KW-1133">Transmembrane helix</keyword>
<dbReference type="InterPro" id="IPR001611">
    <property type="entry name" value="Leu-rich_rpt"/>
</dbReference>
<organism evidence="8 9">
    <name type="scientific">Malus domestica</name>
    <name type="common">Apple</name>
    <name type="synonym">Pyrus malus</name>
    <dbReference type="NCBI Taxonomy" id="3750"/>
    <lineage>
        <taxon>Eukaryota</taxon>
        <taxon>Viridiplantae</taxon>
        <taxon>Streptophyta</taxon>
        <taxon>Embryophyta</taxon>
        <taxon>Tracheophyta</taxon>
        <taxon>Spermatophyta</taxon>
        <taxon>Magnoliopsida</taxon>
        <taxon>eudicotyledons</taxon>
        <taxon>Gunneridae</taxon>
        <taxon>Pentapetalae</taxon>
        <taxon>rosids</taxon>
        <taxon>fabids</taxon>
        <taxon>Rosales</taxon>
        <taxon>Rosaceae</taxon>
        <taxon>Amygdaloideae</taxon>
        <taxon>Maleae</taxon>
        <taxon>Malus</taxon>
    </lineage>
</organism>
<evidence type="ECO:0008006" key="10">
    <source>
        <dbReference type="Google" id="ProtNLM"/>
    </source>
</evidence>
<evidence type="ECO:0000256" key="2">
    <source>
        <dbReference type="ARBA" id="ARBA00022692"/>
    </source>
</evidence>
<dbReference type="STRING" id="3750.A0A498K7W3"/>
<keyword evidence="6" id="KW-0675">Receptor</keyword>
<keyword evidence="5" id="KW-0472">Membrane</keyword>
<proteinExistence type="predicted"/>
<evidence type="ECO:0000256" key="5">
    <source>
        <dbReference type="ARBA" id="ARBA00023136"/>
    </source>
</evidence>
<dbReference type="Proteomes" id="UP000290289">
    <property type="component" value="Chromosome 4"/>
</dbReference>
<evidence type="ECO:0000256" key="4">
    <source>
        <dbReference type="ARBA" id="ARBA00022989"/>
    </source>
</evidence>
<dbReference type="InterPro" id="IPR032675">
    <property type="entry name" value="LRR_dom_sf"/>
</dbReference>
<dbReference type="EMBL" id="RDQH01000330">
    <property type="protein sequence ID" value="RXI01462.1"/>
    <property type="molecule type" value="Genomic_DNA"/>
</dbReference>
<evidence type="ECO:0000313" key="8">
    <source>
        <dbReference type="EMBL" id="RXI01462.1"/>
    </source>
</evidence>
<evidence type="ECO:0000256" key="1">
    <source>
        <dbReference type="ARBA" id="ARBA00004479"/>
    </source>
</evidence>
<evidence type="ECO:0000313" key="9">
    <source>
        <dbReference type="Proteomes" id="UP000290289"/>
    </source>
</evidence>
<keyword evidence="9" id="KW-1185">Reference proteome</keyword>
<sequence length="189" mass="20794">MATPESTTNGHVDGLDISSQSISGGIDNSSSLFDLQQLQSINLADNGFIDGSCFQSAIGKLTNLRYLNLSYSSNYFEGKIPDEISQLTRLAVFDISQTYNVGWPLESPNLSMLFHNLTDLMELHLDGVNISAQGIKWCQAISLNLPDTLLSGPVVQSLAKLQSLSEIQLDKSLLEKWRTADCLSSRHRE</sequence>
<dbReference type="SUPFAM" id="SSF52058">
    <property type="entry name" value="L domain-like"/>
    <property type="match status" value="1"/>
</dbReference>
<dbReference type="PANTHER" id="PTHR48061:SF2">
    <property type="entry name" value="RECEPTOR LIKE PROTEIN 30-LIKE"/>
    <property type="match status" value="1"/>
</dbReference>
<comment type="caution">
    <text evidence="8">The sequence shown here is derived from an EMBL/GenBank/DDBJ whole genome shotgun (WGS) entry which is preliminary data.</text>
</comment>
<name>A0A498K7W3_MALDO</name>
<evidence type="ECO:0000256" key="6">
    <source>
        <dbReference type="ARBA" id="ARBA00023170"/>
    </source>
</evidence>